<evidence type="ECO:0000256" key="10">
    <source>
        <dbReference type="SAM" id="MobiDB-lite"/>
    </source>
</evidence>
<dbReference type="SUPFAM" id="SSF52540">
    <property type="entry name" value="P-loop containing nucleoside triphosphate hydrolases"/>
    <property type="match status" value="1"/>
</dbReference>
<keyword evidence="3 9" id="KW-0436">Ligase</keyword>
<evidence type="ECO:0000313" key="14">
    <source>
        <dbReference type="Proteomes" id="UP001140949"/>
    </source>
</evidence>
<dbReference type="HAMAP" id="MF_01227">
    <property type="entry name" value="PyrG"/>
    <property type="match status" value="1"/>
</dbReference>
<evidence type="ECO:0000256" key="9">
    <source>
        <dbReference type="RuleBase" id="RU810713"/>
    </source>
</evidence>
<dbReference type="CDD" id="cd01746">
    <property type="entry name" value="GATase1_CTP_Synthase"/>
    <property type="match status" value="1"/>
</dbReference>
<dbReference type="AlphaFoldDB" id="A0AAX6GWK1"/>
<dbReference type="GO" id="GO:0044210">
    <property type="term" value="P:'de novo' CTP biosynthetic process"/>
    <property type="evidence" value="ECO:0007669"/>
    <property type="project" value="UniProtKB-UniRule"/>
</dbReference>
<dbReference type="FunFam" id="3.40.50.300:FF:000305">
    <property type="entry name" value="CTP synthase"/>
    <property type="match status" value="1"/>
</dbReference>
<evidence type="ECO:0000259" key="11">
    <source>
        <dbReference type="Pfam" id="PF00117"/>
    </source>
</evidence>
<comment type="similarity">
    <text evidence="2 9">Belongs to the CTP synthase family.</text>
</comment>
<dbReference type="InterPro" id="IPR004468">
    <property type="entry name" value="CTP_synthase"/>
</dbReference>
<keyword evidence="5 9" id="KW-0067">ATP-binding</keyword>
<keyword evidence="14" id="KW-1185">Reference proteome</keyword>
<keyword evidence="6 9" id="KW-0315">Glutamine amidotransferase</keyword>
<feature type="compositionally biased region" description="Polar residues" evidence="10">
    <location>
        <begin position="662"/>
        <end position="675"/>
    </location>
</feature>
<keyword evidence="4 9" id="KW-0547">Nucleotide-binding</keyword>
<evidence type="ECO:0000256" key="5">
    <source>
        <dbReference type="ARBA" id="ARBA00022840"/>
    </source>
</evidence>
<evidence type="ECO:0000256" key="4">
    <source>
        <dbReference type="ARBA" id="ARBA00022741"/>
    </source>
</evidence>
<evidence type="ECO:0000313" key="13">
    <source>
        <dbReference type="EMBL" id="KAJ6832691.1"/>
    </source>
</evidence>
<feature type="region of interest" description="Disordered" evidence="10">
    <location>
        <begin position="598"/>
        <end position="682"/>
    </location>
</feature>
<evidence type="ECO:0000256" key="2">
    <source>
        <dbReference type="ARBA" id="ARBA00007533"/>
    </source>
</evidence>
<dbReference type="FunFam" id="3.40.50.880:FF:000012">
    <property type="entry name" value="CTP synthase"/>
    <property type="match status" value="1"/>
</dbReference>
<dbReference type="InterPro" id="IPR033828">
    <property type="entry name" value="GATase1_CTP_Synthase"/>
</dbReference>
<dbReference type="Gene3D" id="3.40.50.300">
    <property type="entry name" value="P-loop containing nucleotide triphosphate hydrolases"/>
    <property type="match status" value="1"/>
</dbReference>
<dbReference type="PANTHER" id="PTHR11550">
    <property type="entry name" value="CTP SYNTHASE"/>
    <property type="match status" value="1"/>
</dbReference>
<dbReference type="GO" id="GO:0003883">
    <property type="term" value="F:CTP synthase activity"/>
    <property type="evidence" value="ECO:0007669"/>
    <property type="project" value="UniProtKB-UniRule"/>
</dbReference>
<dbReference type="SUPFAM" id="SSF52317">
    <property type="entry name" value="Class I glutamine amidotransferase-like"/>
    <property type="match status" value="1"/>
</dbReference>
<evidence type="ECO:0000256" key="3">
    <source>
        <dbReference type="ARBA" id="ARBA00022598"/>
    </source>
</evidence>
<comment type="catalytic activity">
    <reaction evidence="8 9">
        <text>UTP + L-glutamine + ATP + H2O = CTP + L-glutamate + ADP + phosphate + 2 H(+)</text>
        <dbReference type="Rhea" id="RHEA:26426"/>
        <dbReference type="ChEBI" id="CHEBI:15377"/>
        <dbReference type="ChEBI" id="CHEBI:15378"/>
        <dbReference type="ChEBI" id="CHEBI:29985"/>
        <dbReference type="ChEBI" id="CHEBI:30616"/>
        <dbReference type="ChEBI" id="CHEBI:37563"/>
        <dbReference type="ChEBI" id="CHEBI:43474"/>
        <dbReference type="ChEBI" id="CHEBI:46398"/>
        <dbReference type="ChEBI" id="CHEBI:58359"/>
        <dbReference type="ChEBI" id="CHEBI:456216"/>
        <dbReference type="EC" id="6.3.4.2"/>
    </reaction>
</comment>
<proteinExistence type="inferred from homology"/>
<dbReference type="GO" id="GO:0019856">
    <property type="term" value="P:pyrimidine nucleobase biosynthetic process"/>
    <property type="evidence" value="ECO:0007669"/>
    <property type="project" value="TreeGrafter"/>
</dbReference>
<evidence type="ECO:0000256" key="1">
    <source>
        <dbReference type="ARBA" id="ARBA00005171"/>
    </source>
</evidence>
<comment type="caution">
    <text evidence="13">The sequence shown here is derived from an EMBL/GenBank/DDBJ whole genome shotgun (WGS) entry which is preliminary data.</text>
</comment>
<reference evidence="13" key="1">
    <citation type="journal article" date="2023" name="GigaByte">
        <title>Genome assembly of the bearded iris, Iris pallida Lam.</title>
        <authorList>
            <person name="Bruccoleri R.E."/>
            <person name="Oakeley E.J."/>
            <person name="Faust A.M.E."/>
            <person name="Altorfer M."/>
            <person name="Dessus-Babus S."/>
            <person name="Burckhardt D."/>
            <person name="Oertli M."/>
            <person name="Naumann U."/>
            <person name="Petersen F."/>
            <person name="Wong J."/>
        </authorList>
    </citation>
    <scope>NUCLEOTIDE SEQUENCE</scope>
    <source>
        <strain evidence="13">GSM-AAB239-AS_SAM_17_03QT</strain>
    </source>
</reference>
<dbReference type="Proteomes" id="UP001140949">
    <property type="component" value="Unassembled WGS sequence"/>
</dbReference>
<dbReference type="InterPro" id="IPR027417">
    <property type="entry name" value="P-loop_NTPase"/>
</dbReference>
<dbReference type="EC" id="6.3.4.2" evidence="9"/>
<evidence type="ECO:0000256" key="7">
    <source>
        <dbReference type="ARBA" id="ARBA00022975"/>
    </source>
</evidence>
<dbReference type="InterPro" id="IPR029062">
    <property type="entry name" value="Class_I_gatase-like"/>
</dbReference>
<evidence type="ECO:0000256" key="8">
    <source>
        <dbReference type="ARBA" id="ARBA00047781"/>
    </source>
</evidence>
<dbReference type="InterPro" id="IPR017926">
    <property type="entry name" value="GATASE"/>
</dbReference>
<protein>
    <recommendedName>
        <fullName evidence="9">CTP synthase</fullName>
        <ecNumber evidence="9">6.3.4.2</ecNumber>
    </recommendedName>
    <alternativeName>
        <fullName evidence="9">UTP--ammonia ligase</fullName>
    </alternativeName>
</protein>
<gene>
    <name evidence="13" type="ORF">M6B38_124850</name>
</gene>
<comment type="function">
    <text evidence="9">Catalyzes the ATP-dependent amination of UTP to CTP with either L-glutamine or ammonia as the source of nitrogen.</text>
</comment>
<feature type="compositionally biased region" description="Low complexity" evidence="10">
    <location>
        <begin position="631"/>
        <end position="653"/>
    </location>
</feature>
<keyword evidence="7 9" id="KW-0665">Pyrimidine biosynthesis</keyword>
<name>A0AAX6GWK1_IRIPA</name>
<comment type="pathway">
    <text evidence="1 9">Pyrimidine metabolism; CTP biosynthesis via de novo pathway; CTP from UDP: step 2/2.</text>
</comment>
<feature type="compositionally biased region" description="Low complexity" evidence="10">
    <location>
        <begin position="598"/>
        <end position="621"/>
    </location>
</feature>
<evidence type="ECO:0000259" key="12">
    <source>
        <dbReference type="Pfam" id="PF06418"/>
    </source>
</evidence>
<accession>A0AAX6GWK1</accession>
<dbReference type="CDD" id="cd03113">
    <property type="entry name" value="CTPS_N"/>
    <property type="match status" value="1"/>
</dbReference>
<dbReference type="NCBIfam" id="TIGR00337">
    <property type="entry name" value="PyrG"/>
    <property type="match status" value="1"/>
</dbReference>
<dbReference type="Pfam" id="PF06418">
    <property type="entry name" value="CTP_synth_N"/>
    <property type="match status" value="1"/>
</dbReference>
<dbReference type="PROSITE" id="PS51273">
    <property type="entry name" value="GATASE_TYPE_1"/>
    <property type="match status" value="1"/>
</dbReference>
<reference evidence="13" key="2">
    <citation type="submission" date="2023-04" db="EMBL/GenBank/DDBJ databases">
        <authorList>
            <person name="Bruccoleri R.E."/>
            <person name="Oakeley E.J."/>
            <person name="Faust A.-M."/>
            <person name="Dessus-Babus S."/>
            <person name="Altorfer M."/>
            <person name="Burckhardt D."/>
            <person name="Oertli M."/>
            <person name="Naumann U."/>
            <person name="Petersen F."/>
            <person name="Wong J."/>
        </authorList>
    </citation>
    <scope>NUCLEOTIDE SEQUENCE</scope>
    <source>
        <strain evidence="13">GSM-AAB239-AS_SAM_17_03QT</strain>
        <tissue evidence="13">Leaf</tissue>
    </source>
</reference>
<dbReference type="Gene3D" id="3.40.50.880">
    <property type="match status" value="1"/>
</dbReference>
<dbReference type="Pfam" id="PF00117">
    <property type="entry name" value="GATase"/>
    <property type="match status" value="1"/>
</dbReference>
<organism evidence="13 14">
    <name type="scientific">Iris pallida</name>
    <name type="common">Sweet iris</name>
    <dbReference type="NCBI Taxonomy" id="29817"/>
    <lineage>
        <taxon>Eukaryota</taxon>
        <taxon>Viridiplantae</taxon>
        <taxon>Streptophyta</taxon>
        <taxon>Embryophyta</taxon>
        <taxon>Tracheophyta</taxon>
        <taxon>Spermatophyta</taxon>
        <taxon>Magnoliopsida</taxon>
        <taxon>Liliopsida</taxon>
        <taxon>Asparagales</taxon>
        <taxon>Iridaceae</taxon>
        <taxon>Iridoideae</taxon>
        <taxon>Irideae</taxon>
        <taxon>Iris</taxon>
    </lineage>
</organism>
<dbReference type="NCBIfam" id="NF003792">
    <property type="entry name" value="PRK05380.1"/>
    <property type="match status" value="1"/>
</dbReference>
<feature type="domain" description="Glutamine amidotransferase" evidence="11">
    <location>
        <begin position="310"/>
        <end position="544"/>
    </location>
</feature>
<sequence length="682" mass="73714">MKYVLVTGGVVSGLGKGVTASSIGVALKACGLRVTSIKIDPYLNTDAGTMSPFEHGEVFVLDDGGEVDLDLGNYERFLDIKLTRDNNITTGKIYQDVINKERRGDYLGKTVQVVPHITDAIQDWIERVAKIPVDGKEGPADVCVIELGGTIGDIESMPFIEALGQFSYRVGPGNFCLVHVSLVPVLNVVGEQKTKPTQHSVRQLRGLGLTPNILACRSSMPLEKNVKEKLSQFCHVPVSNIVTLYDVTNIWHIPLLLREQKAHEAILKELNLDCVLWHPMFDKWTTRAKLCDTLHETVRIAMVGKYTGLSDAYLSVTKALLHASVFCHKKLVVDWVPASDLEDSAAKETPDAYKAAWNLLEGADGVLVPGGFGNRGVQGKILAAKYARKNNVPFLGICLGMQVAVIEFARSVMNLHDANSTEFDPETRNPCVIFMPEGSKTRMGGTMRLGSRRTYFHVKDCKSAKLYGTGNYVDERHRHRYEVNPDMVSKLESAGLSFVGRDESGRRMEILELPKHPFFVGVQFHPEYKSRPGKPSALFLGLIKASCGALNASLQSPVPLTQGNITSNGKSIASNGNGIISNGNSITSNSNCITSNGKSTTSNGNGNGITSNGNSITGSGKDITSNCKNISGNDTTSNGNGTTSNGNNTTGNGIPKQKPYANGNTKNLLNGTYYPNGNGVHA</sequence>
<evidence type="ECO:0000256" key="6">
    <source>
        <dbReference type="ARBA" id="ARBA00022962"/>
    </source>
</evidence>
<dbReference type="GO" id="GO:0005524">
    <property type="term" value="F:ATP binding"/>
    <property type="evidence" value="ECO:0007669"/>
    <property type="project" value="UniProtKB-KW"/>
</dbReference>
<dbReference type="PANTHER" id="PTHR11550:SF0">
    <property type="entry name" value="CTP SYNTHASE-RELATED"/>
    <property type="match status" value="1"/>
</dbReference>
<dbReference type="InterPro" id="IPR017456">
    <property type="entry name" value="CTP_synthase_N"/>
</dbReference>
<dbReference type="GO" id="GO:0042802">
    <property type="term" value="F:identical protein binding"/>
    <property type="evidence" value="ECO:0007669"/>
    <property type="project" value="TreeGrafter"/>
</dbReference>
<dbReference type="EMBL" id="JANAVB010015800">
    <property type="protein sequence ID" value="KAJ6832691.1"/>
    <property type="molecule type" value="Genomic_DNA"/>
</dbReference>
<feature type="domain" description="CTP synthase N-terminal" evidence="12">
    <location>
        <begin position="2"/>
        <end position="272"/>
    </location>
</feature>